<feature type="signal peptide" evidence="3">
    <location>
        <begin position="1"/>
        <end position="27"/>
    </location>
</feature>
<comment type="subcellular location">
    <subcellularLocation>
        <location evidence="1">Cell outer membrane</location>
        <topology evidence="1">Multi-pass membrane protein</topology>
    </subcellularLocation>
</comment>
<organism evidence="6 7">
    <name type="scientific">Arcticibacter tournemirensis</name>
    <dbReference type="NCBI Taxonomy" id="699437"/>
    <lineage>
        <taxon>Bacteria</taxon>
        <taxon>Pseudomonadati</taxon>
        <taxon>Bacteroidota</taxon>
        <taxon>Sphingobacteriia</taxon>
        <taxon>Sphingobacteriales</taxon>
        <taxon>Sphingobacteriaceae</taxon>
        <taxon>Arcticibacter</taxon>
    </lineage>
</organism>
<evidence type="ECO:0000256" key="2">
    <source>
        <dbReference type="RuleBase" id="RU003357"/>
    </source>
</evidence>
<evidence type="ECO:0000259" key="4">
    <source>
        <dbReference type="Pfam" id="PF00593"/>
    </source>
</evidence>
<dbReference type="OrthoDB" id="9768177at2"/>
<keyword evidence="2" id="KW-0798">TonB box</keyword>
<dbReference type="GO" id="GO:0009279">
    <property type="term" value="C:cell outer membrane"/>
    <property type="evidence" value="ECO:0007669"/>
    <property type="project" value="UniProtKB-SubCell"/>
</dbReference>
<dbReference type="InterPro" id="IPR000531">
    <property type="entry name" value="Beta-barrel_TonB"/>
</dbReference>
<proteinExistence type="inferred from homology"/>
<evidence type="ECO:0000313" key="7">
    <source>
        <dbReference type="Proteomes" id="UP000322918"/>
    </source>
</evidence>
<evidence type="ECO:0000313" key="6">
    <source>
        <dbReference type="EMBL" id="KAA8477496.1"/>
    </source>
</evidence>
<dbReference type="AlphaFoldDB" id="A0A5M9GSF7"/>
<dbReference type="Proteomes" id="UP000322918">
    <property type="component" value="Unassembled WGS sequence"/>
</dbReference>
<dbReference type="EMBL" id="VWNE01000037">
    <property type="protein sequence ID" value="KAA8477496.1"/>
    <property type="molecule type" value="Genomic_DNA"/>
</dbReference>
<keyword evidence="1" id="KW-0998">Cell outer membrane</keyword>
<dbReference type="RefSeq" id="WP_141815512.1">
    <property type="nucleotide sequence ID" value="NZ_VFPL01000001.1"/>
</dbReference>
<comment type="similarity">
    <text evidence="1 2">Belongs to the TonB-dependent receptor family.</text>
</comment>
<sequence>MNIYKLRASGVWLLLFSICYCTSQAFAQRPADTTLVLPTTGSMPAPFFQVAKERDVMPPSTINGRILEKTPVANITNTLYGRLPGLTVRQGSGEPGYDNAALFIRGRGSFDNAGLIIYVDGFQVSSSYFQYLSPSEIESISVLKDPVSLATFGMRGANGVLWIVSKRGSPGRPKVQAQLQSGMQSAIDINKPYRSFDYARLYNQAVSNDNYSLNAYKFNWTPAYSEAQLNDYRNGTGADVDWYGEALRKNSPYTNANVLLTGGDTVTRYSVVLDYMNQGGLYDIKSNDFQSNAEIDRFNIRSNLDFRFFKIFEAKVDLGGRIEDRRYPNYNGGSLWADMGNYPANIYPIKDVTGNWSGTSLFPNNPIASLNALGWTSTHDRTLQANFNLKERLDFVTPGLYLRQAVSFNTWTRTNSSKTATYARFFNGAKTTTDLTTDIVSNATSPVNQYDWKQINLGAGYDRTFGGHAVTAAINYWGSDYTIDQGQNTAGQNTGLNIFYHNYNIGGRLNYAYDKRYILDLGFGWSGSDNYAPGNRWGFYPAAGAGWVISNESFLSDNKMITFLKLRASAGKSGNDQTFSGRFLYQQYFISSGTYYTGNNSLTGIGGIVPNYAANPDILAEESMKYNAGLDLTILNRISLSGDVFLDKRSGIVVQNNELSALYGAALPYANLGKVTNKGFELVVNYLAKAGPVAVDAGAMAAYARNTIDYQAEIPPVNSFSSTTGLPIAAQMGLVADGLFDIADFNENGTLKAGIPVPNFGAVQPGDIRYKDLDNNGLVNQNDITKVGNSNLPTLTYSFNLGLRYKNFDFYTLFQGVSGNDIDILSAARGQVVAFVNNANIYPIAGNAWAYYPDQGIDTRAAADYPRLTTKGNENNYRSSSFWIKDGSFLRLRNVELGYSFPAGLLRKAHVEKLRVHISAVNPVTWSSLSKNFNIDPETTTGYPGLKSFNAGVSLTF</sequence>
<dbReference type="Gene3D" id="2.170.130.10">
    <property type="entry name" value="TonB-dependent receptor, plug domain"/>
    <property type="match status" value="1"/>
</dbReference>
<keyword evidence="1" id="KW-0813">Transport</keyword>
<evidence type="ECO:0000256" key="1">
    <source>
        <dbReference type="PROSITE-ProRule" id="PRU01360"/>
    </source>
</evidence>
<reference evidence="6 7" key="1">
    <citation type="submission" date="2019-09" db="EMBL/GenBank/DDBJ databases">
        <title>Pararcticibacter amylolyticus gen. nov., sp. nov., isolated from a rottenly hemp rope, and reclassification of Pedobacter tournemirensis as Pararcticibacter tournemirensis comb. nov.</title>
        <authorList>
            <person name="Cai Y."/>
        </authorList>
    </citation>
    <scope>NUCLEOTIDE SEQUENCE [LARGE SCALE GENOMIC DNA]</scope>
    <source>
        <strain evidence="6 7">TF5-37.2-LB10</strain>
    </source>
</reference>
<dbReference type="InterPro" id="IPR012910">
    <property type="entry name" value="Plug_dom"/>
</dbReference>
<dbReference type="PROSITE" id="PS52016">
    <property type="entry name" value="TONB_DEPENDENT_REC_3"/>
    <property type="match status" value="1"/>
</dbReference>
<evidence type="ECO:0000259" key="5">
    <source>
        <dbReference type="Pfam" id="PF07715"/>
    </source>
</evidence>
<protein>
    <submittedName>
        <fullName evidence="6">SusC/RagA family TonB-linked outer membrane protein</fullName>
    </submittedName>
</protein>
<feature type="chain" id="PRO_5024464084" evidence="3">
    <location>
        <begin position="28"/>
        <end position="957"/>
    </location>
</feature>
<keyword evidence="7" id="KW-1185">Reference proteome</keyword>
<dbReference type="InterPro" id="IPR039426">
    <property type="entry name" value="TonB-dep_rcpt-like"/>
</dbReference>
<gene>
    <name evidence="6" type="ORF">F1649_18850</name>
</gene>
<dbReference type="SUPFAM" id="SSF56935">
    <property type="entry name" value="Porins"/>
    <property type="match status" value="1"/>
</dbReference>
<dbReference type="InterPro" id="IPR037066">
    <property type="entry name" value="Plug_dom_sf"/>
</dbReference>
<keyword evidence="1" id="KW-0812">Transmembrane</keyword>
<dbReference type="Pfam" id="PF07715">
    <property type="entry name" value="Plug"/>
    <property type="match status" value="1"/>
</dbReference>
<feature type="domain" description="TonB-dependent receptor plug" evidence="5">
    <location>
        <begin position="60"/>
        <end position="160"/>
    </location>
</feature>
<accession>A0A5M9GSF7</accession>
<keyword evidence="3" id="KW-0732">Signal</keyword>
<dbReference type="InterPro" id="IPR023996">
    <property type="entry name" value="TonB-dep_OMP_SusC/RagA"/>
</dbReference>
<keyword evidence="1" id="KW-1134">Transmembrane beta strand</keyword>
<name>A0A5M9GSF7_9SPHI</name>
<evidence type="ECO:0000256" key="3">
    <source>
        <dbReference type="SAM" id="SignalP"/>
    </source>
</evidence>
<dbReference type="NCBIfam" id="TIGR04056">
    <property type="entry name" value="OMP_RagA_SusC"/>
    <property type="match status" value="1"/>
</dbReference>
<feature type="domain" description="TonB-dependent receptor-like beta-barrel" evidence="4">
    <location>
        <begin position="330"/>
        <end position="808"/>
    </location>
</feature>
<comment type="caution">
    <text evidence="6">The sequence shown here is derived from an EMBL/GenBank/DDBJ whole genome shotgun (WGS) entry which is preliminary data.</text>
</comment>
<keyword evidence="1 2" id="KW-0472">Membrane</keyword>
<dbReference type="Pfam" id="PF00593">
    <property type="entry name" value="TonB_dep_Rec_b-barrel"/>
    <property type="match status" value="1"/>
</dbReference>